<dbReference type="SUPFAM" id="SSF52540">
    <property type="entry name" value="P-loop containing nucleoside triphosphate hydrolases"/>
    <property type="match status" value="1"/>
</dbReference>
<accession>A0ABS5CB90</accession>
<gene>
    <name evidence="5" type="ORF">I8J30_11090</name>
</gene>
<keyword evidence="3 5" id="KW-0067">ATP-binding</keyword>
<dbReference type="PROSITE" id="PS50893">
    <property type="entry name" value="ABC_TRANSPORTER_2"/>
    <property type="match status" value="1"/>
</dbReference>
<evidence type="ECO:0000256" key="3">
    <source>
        <dbReference type="ARBA" id="ARBA00022840"/>
    </source>
</evidence>
<dbReference type="InterPro" id="IPR027417">
    <property type="entry name" value="P-loop_NTPase"/>
</dbReference>
<dbReference type="Gene3D" id="3.40.50.300">
    <property type="entry name" value="P-loop containing nucleotide triphosphate hydrolases"/>
    <property type="match status" value="1"/>
</dbReference>
<sequence>MAMLAEKAIHISNVTKRYGTGTLALREVDLDIGEGEFVSLVGPSGCGKSTLLRIMAGLGEATEGVVSVLGQPSQQLMKTSGQLGFVFQEANLMPWRTVIENVELPLELRGVGKKERREEVDHVLRLVRLENFRDSYPKALSGGMKMRVSIARSLVSNPKILFMDEPFGALDEMTRHHLHQELLEIWRQSKLTVVFVTHNVFEAVYLSSKVVIMKSYPGQIGSKIDIPAPYPRDDEFQASATFGQLVDQVSKALKGG</sequence>
<comment type="caution">
    <text evidence="5">The sequence shown here is derived from an EMBL/GenBank/DDBJ whole genome shotgun (WGS) entry which is preliminary data.</text>
</comment>
<dbReference type="Pfam" id="PF00005">
    <property type="entry name" value="ABC_tran"/>
    <property type="match status" value="1"/>
</dbReference>
<protein>
    <submittedName>
        <fullName evidence="5">ABC transporter ATP-binding protein</fullName>
    </submittedName>
</protein>
<dbReference type="SMART" id="SM00382">
    <property type="entry name" value="AAA"/>
    <property type="match status" value="1"/>
</dbReference>
<proteinExistence type="predicted"/>
<organism evidence="5 6">
    <name type="scientific">Paenibacillus lignilyticus</name>
    <dbReference type="NCBI Taxonomy" id="1172615"/>
    <lineage>
        <taxon>Bacteria</taxon>
        <taxon>Bacillati</taxon>
        <taxon>Bacillota</taxon>
        <taxon>Bacilli</taxon>
        <taxon>Bacillales</taxon>
        <taxon>Paenibacillaceae</taxon>
        <taxon>Paenibacillus</taxon>
    </lineage>
</organism>
<keyword evidence="2" id="KW-0547">Nucleotide-binding</keyword>
<dbReference type="PANTHER" id="PTHR42788:SF19">
    <property type="entry name" value="ALIPHATIC SULFONATES IMPORT ATP-BINDING PROTEIN SSUB 2"/>
    <property type="match status" value="1"/>
</dbReference>
<feature type="domain" description="ABC transporter" evidence="4">
    <location>
        <begin position="9"/>
        <end position="240"/>
    </location>
</feature>
<evidence type="ECO:0000256" key="2">
    <source>
        <dbReference type="ARBA" id="ARBA00022741"/>
    </source>
</evidence>
<dbReference type="InterPro" id="IPR003593">
    <property type="entry name" value="AAA+_ATPase"/>
</dbReference>
<dbReference type="CDD" id="cd03293">
    <property type="entry name" value="ABC_NrtD_SsuB_transporters"/>
    <property type="match status" value="1"/>
</dbReference>
<evidence type="ECO:0000313" key="5">
    <source>
        <dbReference type="EMBL" id="MBP3963247.1"/>
    </source>
</evidence>
<evidence type="ECO:0000259" key="4">
    <source>
        <dbReference type="PROSITE" id="PS50893"/>
    </source>
</evidence>
<dbReference type="InterPro" id="IPR017871">
    <property type="entry name" value="ABC_transporter-like_CS"/>
</dbReference>
<keyword evidence="6" id="KW-1185">Reference proteome</keyword>
<dbReference type="InterPro" id="IPR050166">
    <property type="entry name" value="ABC_transporter_ATP-bind"/>
</dbReference>
<dbReference type="PANTHER" id="PTHR42788">
    <property type="entry name" value="TAURINE IMPORT ATP-BINDING PROTEIN-RELATED"/>
    <property type="match status" value="1"/>
</dbReference>
<dbReference type="Proteomes" id="UP000673394">
    <property type="component" value="Unassembled WGS sequence"/>
</dbReference>
<evidence type="ECO:0000313" key="6">
    <source>
        <dbReference type="Proteomes" id="UP000673394"/>
    </source>
</evidence>
<keyword evidence="1" id="KW-0813">Transport</keyword>
<evidence type="ECO:0000256" key="1">
    <source>
        <dbReference type="ARBA" id="ARBA00022448"/>
    </source>
</evidence>
<dbReference type="EMBL" id="JAGKSP010000003">
    <property type="protein sequence ID" value="MBP3963247.1"/>
    <property type="molecule type" value="Genomic_DNA"/>
</dbReference>
<dbReference type="PROSITE" id="PS00211">
    <property type="entry name" value="ABC_TRANSPORTER_1"/>
    <property type="match status" value="1"/>
</dbReference>
<name>A0ABS5CB90_9BACL</name>
<dbReference type="InterPro" id="IPR003439">
    <property type="entry name" value="ABC_transporter-like_ATP-bd"/>
</dbReference>
<dbReference type="GO" id="GO:0005524">
    <property type="term" value="F:ATP binding"/>
    <property type="evidence" value="ECO:0007669"/>
    <property type="project" value="UniProtKB-KW"/>
</dbReference>
<reference evidence="5 6" key="1">
    <citation type="submission" date="2021-04" db="EMBL/GenBank/DDBJ databases">
        <title>Paenibacillus sp. DLE-14 whole genome sequence.</title>
        <authorList>
            <person name="Ham Y.J."/>
        </authorList>
    </citation>
    <scope>NUCLEOTIDE SEQUENCE [LARGE SCALE GENOMIC DNA]</scope>
    <source>
        <strain evidence="5 6">DLE-14</strain>
    </source>
</reference>